<feature type="non-terminal residue" evidence="1">
    <location>
        <position position="1"/>
    </location>
</feature>
<organism evidence="2">
    <name type="scientific">Serpula lacrymans var. lacrymans (strain S7.3)</name>
    <name type="common">Dry rot fungus</name>
    <dbReference type="NCBI Taxonomy" id="936435"/>
    <lineage>
        <taxon>Eukaryota</taxon>
        <taxon>Fungi</taxon>
        <taxon>Dikarya</taxon>
        <taxon>Basidiomycota</taxon>
        <taxon>Agaricomycotina</taxon>
        <taxon>Agaricomycetes</taxon>
        <taxon>Agaricomycetidae</taxon>
        <taxon>Boletales</taxon>
        <taxon>Coniophorineae</taxon>
        <taxon>Serpulaceae</taxon>
        <taxon>Serpula</taxon>
    </lineage>
</organism>
<gene>
    <name evidence="1" type="ORF">SERLA73DRAFT_63797</name>
</gene>
<accession>F8QDL4</accession>
<keyword evidence="2" id="KW-1185">Reference proteome</keyword>
<reference evidence="2" key="1">
    <citation type="journal article" date="2011" name="Science">
        <title>The plant cell wall-decomposing machinery underlies the functional diversity of forest fungi.</title>
        <authorList>
            <person name="Eastwood D.C."/>
            <person name="Floudas D."/>
            <person name="Binder M."/>
            <person name="Majcherczyk A."/>
            <person name="Schneider P."/>
            <person name="Aerts A."/>
            <person name="Asiegbu F.O."/>
            <person name="Baker S.E."/>
            <person name="Barry K."/>
            <person name="Bendiksby M."/>
            <person name="Blumentritt M."/>
            <person name="Coutinho P.M."/>
            <person name="Cullen D."/>
            <person name="de Vries R.P."/>
            <person name="Gathman A."/>
            <person name="Goodell B."/>
            <person name="Henrissat B."/>
            <person name="Ihrmark K."/>
            <person name="Kauserud H."/>
            <person name="Kohler A."/>
            <person name="LaButti K."/>
            <person name="Lapidus A."/>
            <person name="Lavin J.L."/>
            <person name="Lee Y.-H."/>
            <person name="Lindquist E."/>
            <person name="Lilly W."/>
            <person name="Lucas S."/>
            <person name="Morin E."/>
            <person name="Murat C."/>
            <person name="Oguiza J.A."/>
            <person name="Park J."/>
            <person name="Pisabarro A.G."/>
            <person name="Riley R."/>
            <person name="Rosling A."/>
            <person name="Salamov A."/>
            <person name="Schmidt O."/>
            <person name="Schmutz J."/>
            <person name="Skrede I."/>
            <person name="Stenlid J."/>
            <person name="Wiebenga A."/>
            <person name="Xie X."/>
            <person name="Kuees U."/>
            <person name="Hibbett D.S."/>
            <person name="Hoffmeister D."/>
            <person name="Hoegberg N."/>
            <person name="Martin F."/>
            <person name="Grigoriev I.V."/>
            <person name="Watkinson S.C."/>
        </authorList>
    </citation>
    <scope>NUCLEOTIDE SEQUENCE [LARGE SCALE GENOMIC DNA]</scope>
    <source>
        <strain evidence="2">strain S7.3</strain>
    </source>
</reference>
<dbReference type="Proteomes" id="UP000008063">
    <property type="component" value="Unassembled WGS sequence"/>
</dbReference>
<dbReference type="HOGENOM" id="CLU_006344_6_3_1"/>
<dbReference type="STRING" id="936435.F8QDL4"/>
<dbReference type="OrthoDB" id="3246013at2759"/>
<dbReference type="AlphaFoldDB" id="F8QDL4"/>
<evidence type="ECO:0000313" key="2">
    <source>
        <dbReference type="Proteomes" id="UP000008063"/>
    </source>
</evidence>
<dbReference type="OMA" id="HYLMLIR"/>
<sequence>TLVLVQDVLSRFHRYHIIFQNVGVRQNGFSLPRQHSLVHYLMLIRIFGSPNGLCSSITESKHIKAVKEPWHCSSRFEALGQMLLVNQRLNKLAAARVDFTDWGMLSDHILNYANTILGM</sequence>
<proteinExistence type="predicted"/>
<name>F8QDL4_SERL3</name>
<evidence type="ECO:0000313" key="1">
    <source>
        <dbReference type="EMBL" id="EGN93685.1"/>
    </source>
</evidence>
<protein>
    <submittedName>
        <fullName evidence="1">Uncharacterized protein</fullName>
    </submittedName>
</protein>
<dbReference type="InParanoid" id="F8QDL4"/>
<dbReference type="EMBL" id="GL945491">
    <property type="protein sequence ID" value="EGN93685.1"/>
    <property type="molecule type" value="Genomic_DNA"/>
</dbReference>